<protein>
    <submittedName>
        <fullName evidence="1">PIG-L family deacetylase</fullName>
    </submittedName>
</protein>
<dbReference type="OrthoDB" id="9790023at2"/>
<sequence length="250" mass="25892">MDAAAFLRAAEALPLATDPREVLGPAGALVLAPHPDDESIGCGGLIAAASAAGLPVRVVVVSDGTGSHPGLPPDAIRPVRERETLAATAALGLPPEAVHFLRLPDRGVPAAGPEFAAAVEAILGLASPAPSAVLCTWRHDPHCDHAASFAIAEVVTRRLLGARLLAYPVWGWAFAHPIPGFPLPAPPLLPGPPRGRRFAIAPFLDAKRRAIAAHVSQQADRMGDAGAFQLPPEAIALALREVELLLEETP</sequence>
<dbReference type="GO" id="GO:0016811">
    <property type="term" value="F:hydrolase activity, acting on carbon-nitrogen (but not peptide) bonds, in linear amides"/>
    <property type="evidence" value="ECO:0007669"/>
    <property type="project" value="TreeGrafter"/>
</dbReference>
<dbReference type="PANTHER" id="PTHR12993">
    <property type="entry name" value="N-ACETYLGLUCOSAMINYL-PHOSPHATIDYLINOSITOL DE-N-ACETYLASE-RELATED"/>
    <property type="match status" value="1"/>
</dbReference>
<dbReference type="Gene3D" id="3.40.50.10320">
    <property type="entry name" value="LmbE-like"/>
    <property type="match status" value="1"/>
</dbReference>
<proteinExistence type="predicted"/>
<keyword evidence="2" id="KW-1185">Reference proteome</keyword>
<dbReference type="AlphaFoldDB" id="A0A327LZT5"/>
<gene>
    <name evidence="1" type="ORF">DOO78_22555</name>
</gene>
<name>A0A327LZT5_9PROT</name>
<dbReference type="Proteomes" id="UP000249065">
    <property type="component" value="Unassembled WGS sequence"/>
</dbReference>
<evidence type="ECO:0000313" key="1">
    <source>
        <dbReference type="EMBL" id="RAI56159.1"/>
    </source>
</evidence>
<dbReference type="Pfam" id="PF02585">
    <property type="entry name" value="PIG-L"/>
    <property type="match status" value="1"/>
</dbReference>
<dbReference type="SUPFAM" id="SSF102588">
    <property type="entry name" value="LmbE-like"/>
    <property type="match status" value="1"/>
</dbReference>
<comment type="caution">
    <text evidence="1">The sequence shown here is derived from an EMBL/GenBank/DDBJ whole genome shotgun (WGS) entry which is preliminary data.</text>
</comment>
<dbReference type="EMBL" id="QLIX01000026">
    <property type="protein sequence ID" value="RAI56159.1"/>
    <property type="molecule type" value="Genomic_DNA"/>
</dbReference>
<organism evidence="1 2">
    <name type="scientific">Roseicella frigidaeris</name>
    <dbReference type="NCBI Taxonomy" id="2230885"/>
    <lineage>
        <taxon>Bacteria</taxon>
        <taxon>Pseudomonadati</taxon>
        <taxon>Pseudomonadota</taxon>
        <taxon>Alphaproteobacteria</taxon>
        <taxon>Acetobacterales</taxon>
        <taxon>Roseomonadaceae</taxon>
        <taxon>Roseicella</taxon>
    </lineage>
</organism>
<dbReference type="InterPro" id="IPR024078">
    <property type="entry name" value="LmbE-like_dom_sf"/>
</dbReference>
<dbReference type="PANTHER" id="PTHR12993:SF29">
    <property type="entry name" value="BLR3841 PROTEIN"/>
    <property type="match status" value="1"/>
</dbReference>
<evidence type="ECO:0000313" key="2">
    <source>
        <dbReference type="Proteomes" id="UP000249065"/>
    </source>
</evidence>
<accession>A0A327LZT5</accession>
<reference evidence="2" key="1">
    <citation type="submission" date="2018-06" db="EMBL/GenBank/DDBJ databases">
        <authorList>
            <person name="Khan S.A."/>
        </authorList>
    </citation>
    <scope>NUCLEOTIDE SEQUENCE [LARGE SCALE GENOMIC DNA]</scope>
    <source>
        <strain evidence="2">DB-1506</strain>
    </source>
</reference>
<dbReference type="InterPro" id="IPR003737">
    <property type="entry name" value="GlcNAc_PI_deacetylase-related"/>
</dbReference>